<dbReference type="AlphaFoldDB" id="A0A9R0V357"/>
<gene>
    <name evidence="1" type="ORF">TRITD_1Bv1G007490</name>
</gene>
<proteinExistence type="predicted"/>
<dbReference type="Gramene" id="TRITD1Bv1G007490.1">
    <property type="protein sequence ID" value="TRITD1Bv1G007490.1"/>
    <property type="gene ID" value="TRITD1Bv1G007490"/>
</dbReference>
<sequence length="147" mass="15748">MVAAGPRLPCSCVGNPGSGAVAPLARHGRLTAMLVVDPVSRPRGRRDPVVAGGRRRLLRRSVCTIWRVHSSPVRRAGQPGLVALPLGRRFYTGGAAGGGDLVRVKSLACHDRPCRRRRLKAPFPSLEASVWTNLLTSPSPRLPGRNP</sequence>
<dbReference type="Proteomes" id="UP000324705">
    <property type="component" value="Chromosome 1B"/>
</dbReference>
<organism evidence="1 2">
    <name type="scientific">Triticum turgidum subsp. durum</name>
    <name type="common">Durum wheat</name>
    <name type="synonym">Triticum durum</name>
    <dbReference type="NCBI Taxonomy" id="4567"/>
    <lineage>
        <taxon>Eukaryota</taxon>
        <taxon>Viridiplantae</taxon>
        <taxon>Streptophyta</taxon>
        <taxon>Embryophyta</taxon>
        <taxon>Tracheophyta</taxon>
        <taxon>Spermatophyta</taxon>
        <taxon>Magnoliopsida</taxon>
        <taxon>Liliopsida</taxon>
        <taxon>Poales</taxon>
        <taxon>Poaceae</taxon>
        <taxon>BOP clade</taxon>
        <taxon>Pooideae</taxon>
        <taxon>Triticodae</taxon>
        <taxon>Triticeae</taxon>
        <taxon>Triticinae</taxon>
        <taxon>Triticum</taxon>
    </lineage>
</organism>
<reference evidence="1 2" key="1">
    <citation type="submission" date="2017-09" db="EMBL/GenBank/DDBJ databases">
        <authorList>
            <consortium name="International Durum Wheat Genome Sequencing Consortium (IDWGSC)"/>
            <person name="Milanesi L."/>
        </authorList>
    </citation>
    <scope>NUCLEOTIDE SEQUENCE [LARGE SCALE GENOMIC DNA]</scope>
    <source>
        <strain evidence="2">cv. Svevo</strain>
    </source>
</reference>
<evidence type="ECO:0000313" key="1">
    <source>
        <dbReference type="EMBL" id="VAH12628.1"/>
    </source>
</evidence>
<accession>A0A9R0V357</accession>
<dbReference type="EMBL" id="LT934112">
    <property type="protein sequence ID" value="VAH12628.1"/>
    <property type="molecule type" value="Genomic_DNA"/>
</dbReference>
<name>A0A9R0V357_TRITD</name>
<keyword evidence="2" id="KW-1185">Reference proteome</keyword>
<protein>
    <submittedName>
        <fullName evidence="1">Uncharacterized protein</fullName>
    </submittedName>
</protein>
<evidence type="ECO:0000313" key="2">
    <source>
        <dbReference type="Proteomes" id="UP000324705"/>
    </source>
</evidence>